<gene>
    <name evidence="1" type="ORF">P280DRAFT_439576</name>
</gene>
<organism evidence="1 2">
    <name type="scientific">Massarina eburnea CBS 473.64</name>
    <dbReference type="NCBI Taxonomy" id="1395130"/>
    <lineage>
        <taxon>Eukaryota</taxon>
        <taxon>Fungi</taxon>
        <taxon>Dikarya</taxon>
        <taxon>Ascomycota</taxon>
        <taxon>Pezizomycotina</taxon>
        <taxon>Dothideomycetes</taxon>
        <taxon>Pleosporomycetidae</taxon>
        <taxon>Pleosporales</taxon>
        <taxon>Massarineae</taxon>
        <taxon>Massarinaceae</taxon>
        <taxon>Massarina</taxon>
    </lineage>
</organism>
<keyword evidence="2" id="KW-1185">Reference proteome</keyword>
<accession>A0A6A6RJB6</accession>
<protein>
    <recommendedName>
        <fullName evidence="3">N-acetyltransferase domain-containing protein</fullName>
    </recommendedName>
</protein>
<dbReference type="OrthoDB" id="3745836at2759"/>
<dbReference type="Proteomes" id="UP000799753">
    <property type="component" value="Unassembled WGS sequence"/>
</dbReference>
<proteinExistence type="predicted"/>
<evidence type="ECO:0000313" key="1">
    <source>
        <dbReference type="EMBL" id="KAF2634064.1"/>
    </source>
</evidence>
<reference evidence="1" key="1">
    <citation type="journal article" date="2020" name="Stud. Mycol.">
        <title>101 Dothideomycetes genomes: a test case for predicting lifestyles and emergence of pathogens.</title>
        <authorList>
            <person name="Haridas S."/>
            <person name="Albert R."/>
            <person name="Binder M."/>
            <person name="Bloem J."/>
            <person name="Labutti K."/>
            <person name="Salamov A."/>
            <person name="Andreopoulos B."/>
            <person name="Baker S."/>
            <person name="Barry K."/>
            <person name="Bills G."/>
            <person name="Bluhm B."/>
            <person name="Cannon C."/>
            <person name="Castanera R."/>
            <person name="Culley D."/>
            <person name="Daum C."/>
            <person name="Ezra D."/>
            <person name="Gonzalez J."/>
            <person name="Henrissat B."/>
            <person name="Kuo A."/>
            <person name="Liang C."/>
            <person name="Lipzen A."/>
            <person name="Lutzoni F."/>
            <person name="Magnuson J."/>
            <person name="Mondo S."/>
            <person name="Nolan M."/>
            <person name="Ohm R."/>
            <person name="Pangilinan J."/>
            <person name="Park H.-J."/>
            <person name="Ramirez L."/>
            <person name="Alfaro M."/>
            <person name="Sun H."/>
            <person name="Tritt A."/>
            <person name="Yoshinaga Y."/>
            <person name="Zwiers L.-H."/>
            <person name="Turgeon B."/>
            <person name="Goodwin S."/>
            <person name="Spatafora J."/>
            <person name="Crous P."/>
            <person name="Grigoriev I."/>
        </authorList>
    </citation>
    <scope>NUCLEOTIDE SEQUENCE</scope>
    <source>
        <strain evidence="1">CBS 473.64</strain>
    </source>
</reference>
<sequence>MASTTPPSLTPALFLTLADLEANPKLANQLAILGNTAFTRSHMMHPEKWSVPCTRFPTTQLLLDTVGDAGIMAIILDESRVGEEEVGLVETRSQGSDEVKKGKLVACAAVIPWAGGWEKEGAGTEVGYETKAVAVDEDEIYLGKGVAIKLLAYIEKYLIEKERATKGAFQGEERKVLSLWLLAAECLTGDYWRRRGYMEVRRKSWSDIWGCHKSFDMVVMKREVEFDVK</sequence>
<dbReference type="AlphaFoldDB" id="A0A6A6RJB6"/>
<name>A0A6A6RJB6_9PLEO</name>
<evidence type="ECO:0000313" key="2">
    <source>
        <dbReference type="Proteomes" id="UP000799753"/>
    </source>
</evidence>
<evidence type="ECO:0008006" key="3">
    <source>
        <dbReference type="Google" id="ProtNLM"/>
    </source>
</evidence>
<dbReference type="EMBL" id="MU006878">
    <property type="protein sequence ID" value="KAF2634064.1"/>
    <property type="molecule type" value="Genomic_DNA"/>
</dbReference>